<dbReference type="AlphaFoldDB" id="A0AAE3EQN8"/>
<reference evidence="1" key="1">
    <citation type="submission" date="2023-02" db="EMBL/GenBank/DDBJ databases">
        <title>Genome of Flavobacteriaceae gen. nov. sp. strain F89.</title>
        <authorList>
            <person name="Wang Y."/>
        </authorList>
    </citation>
    <scope>NUCLEOTIDE SEQUENCE</scope>
    <source>
        <strain evidence="1">F89</strain>
    </source>
</reference>
<protein>
    <submittedName>
        <fullName evidence="1">Uncharacterized protein</fullName>
    </submittedName>
</protein>
<dbReference type="RefSeq" id="WP_317900482.1">
    <property type="nucleotide sequence ID" value="NZ_JAIRBC010000001.1"/>
</dbReference>
<keyword evidence="2" id="KW-1185">Reference proteome</keyword>
<dbReference type="EMBL" id="JAIRBC010000001">
    <property type="protein sequence ID" value="MCG2459335.1"/>
    <property type="molecule type" value="Genomic_DNA"/>
</dbReference>
<proteinExistence type="predicted"/>
<accession>A0AAE3EQN8</accession>
<organism evidence="1 2">
    <name type="scientific">Cerina litoralis</name>
    <dbReference type="NCBI Taxonomy" id="2874477"/>
    <lineage>
        <taxon>Bacteria</taxon>
        <taxon>Pseudomonadati</taxon>
        <taxon>Bacteroidota</taxon>
        <taxon>Flavobacteriia</taxon>
        <taxon>Flavobacteriales</taxon>
        <taxon>Flavobacteriaceae</taxon>
        <taxon>Cerina</taxon>
    </lineage>
</organism>
<gene>
    <name evidence="1" type="ORF">K8352_01080</name>
</gene>
<evidence type="ECO:0000313" key="1">
    <source>
        <dbReference type="EMBL" id="MCG2459335.1"/>
    </source>
</evidence>
<evidence type="ECO:0000313" key="2">
    <source>
        <dbReference type="Proteomes" id="UP001200642"/>
    </source>
</evidence>
<dbReference type="Proteomes" id="UP001200642">
    <property type="component" value="Unassembled WGS sequence"/>
</dbReference>
<sequence>METKTKQILEPSLVSLHIETKNWIEDIHFYFDELTFLNDLIRKKIGSTTYRDQEHKDLYRNVDDMLKKLYGELLSELNAHEAYLSDLMDLKQNVNDEDYRSRHEAIERKLYALEQGLRNLKKSLFKYVRENDIGRS</sequence>
<comment type="caution">
    <text evidence="1">The sequence shown here is derived from an EMBL/GenBank/DDBJ whole genome shotgun (WGS) entry which is preliminary data.</text>
</comment>
<name>A0AAE3EQN8_9FLAO</name>